<comment type="catalytic activity">
    <reaction evidence="1 11">
        <text>an S-substituted glutathione + H2O = an S-substituted L-cysteinylglycine + L-glutamate</text>
        <dbReference type="Rhea" id="RHEA:59468"/>
        <dbReference type="ChEBI" id="CHEBI:15377"/>
        <dbReference type="ChEBI" id="CHEBI:29985"/>
        <dbReference type="ChEBI" id="CHEBI:90779"/>
        <dbReference type="ChEBI" id="CHEBI:143103"/>
        <dbReference type="EC" id="3.4.19.13"/>
    </reaction>
</comment>
<keyword evidence="7 11" id="KW-0012">Acyltransferase</keyword>
<dbReference type="GO" id="GO:0103068">
    <property type="term" value="F:leukotriene C4 gamma-glutamyl transferase activity"/>
    <property type="evidence" value="ECO:0007669"/>
    <property type="project" value="UniProtKB-EC"/>
</dbReference>
<dbReference type="SUPFAM" id="SSF56235">
    <property type="entry name" value="N-terminal nucleophile aminohydrolases (Ntn hydrolases)"/>
    <property type="match status" value="1"/>
</dbReference>
<evidence type="ECO:0000256" key="5">
    <source>
        <dbReference type="ARBA" id="ARBA00022801"/>
    </source>
</evidence>
<comment type="pathway">
    <text evidence="11">Sulfur metabolism; glutathione metabolism.</text>
</comment>
<dbReference type="Pfam" id="PF01019">
    <property type="entry name" value="G_glu_transpept"/>
    <property type="match status" value="1"/>
</dbReference>
<protein>
    <recommendedName>
        <fullName evidence="11">Glutathione hydrolase proenzyme</fullName>
        <ecNumber evidence="11">2.3.2.2</ecNumber>
        <ecNumber evidence="11">3.4.19.13</ecNumber>
    </recommendedName>
    <component>
        <recommendedName>
            <fullName evidence="11">Glutathione hydrolase large chain</fullName>
        </recommendedName>
    </component>
    <component>
        <recommendedName>
            <fullName evidence="11">Glutathione hydrolase small chain</fullName>
        </recommendedName>
    </component>
</protein>
<dbReference type="Gene3D" id="3.60.20.40">
    <property type="match status" value="1"/>
</dbReference>
<evidence type="ECO:0000313" key="13">
    <source>
        <dbReference type="EMBL" id="AQQ52335.1"/>
    </source>
</evidence>
<dbReference type="EC" id="3.4.19.13" evidence="11"/>
<evidence type="ECO:0000256" key="8">
    <source>
        <dbReference type="ARBA" id="ARBA00047417"/>
    </source>
</evidence>
<dbReference type="PRINTS" id="PR01210">
    <property type="entry name" value="GGTRANSPTASE"/>
</dbReference>
<evidence type="ECO:0000256" key="2">
    <source>
        <dbReference type="ARBA" id="ARBA00001089"/>
    </source>
</evidence>
<dbReference type="PANTHER" id="PTHR43199:SF1">
    <property type="entry name" value="GLUTATHIONE HYDROLASE PROENZYME"/>
    <property type="match status" value="1"/>
</dbReference>
<dbReference type="GO" id="GO:0006751">
    <property type="term" value="P:glutathione catabolic process"/>
    <property type="evidence" value="ECO:0007669"/>
    <property type="project" value="UniProtKB-UniRule"/>
</dbReference>
<dbReference type="InterPro" id="IPR029055">
    <property type="entry name" value="Ntn_hydrolases_N"/>
</dbReference>
<keyword evidence="14" id="KW-1185">Reference proteome</keyword>
<dbReference type="KEGG" id="pmar:B0X71_03895"/>
<comment type="catalytic activity">
    <reaction evidence="2 11">
        <text>glutathione + H2O = L-cysteinylglycine + L-glutamate</text>
        <dbReference type="Rhea" id="RHEA:28807"/>
        <dbReference type="ChEBI" id="CHEBI:15377"/>
        <dbReference type="ChEBI" id="CHEBI:29985"/>
        <dbReference type="ChEBI" id="CHEBI:57925"/>
        <dbReference type="ChEBI" id="CHEBI:61694"/>
        <dbReference type="EC" id="3.4.19.13"/>
    </reaction>
</comment>
<evidence type="ECO:0000256" key="11">
    <source>
        <dbReference type="RuleBase" id="RU368036"/>
    </source>
</evidence>
<dbReference type="EC" id="2.3.2.2" evidence="11"/>
<sequence>MVYRVGAKDIIQNQKASKLAAHEHTDSGEYGMAASAIKEATDAGRLVLEEGGNAADAIIAIQLALAVVEGMNTGIGAGGFLVYYDSERDETKVLHGHSSAPEAVTPDLYVDEAGNMPPFDDRSIDAKSVGVPGIMRTLELAYNRYGSLPLERLIEPAIQLAENDYRVNFLWERTIDLFKDRMSDETKKLYVPNGTPLKEGDMVKQPELAKTLKLIRDKGFDCVYEGEIADAIINTVQEHGGLMTKEDLKGYKADVYEPLWSSYKEFDLAFPAPPNGGGFAVAQMLKMLEAFELKQYPPHSWEKYHIIAEAMRLTLADRHTYIGDPKFINIPLEGLMNPDYITERGKLIQLDRRMEKVHGGNPWKYQSGEKSERPYVESHQEGFETTHFTAVDRWGNVAACTSSIERIFGSGITVPGYGFLLNNDMTDFTPEPGTVNEPNSNKFAVSSKTPTIVFHEGKPFFTLGSPGAETIVASVLQVLLNVLEYEMDLEEAIQERRIYNTADLSIEWQDGINEEAMAKLKELGYHSDQSFKSVTADDRLGDIQAILIDPETGRLYGAADYPRPGEAEGVKQPPENSDK</sequence>
<evidence type="ECO:0000256" key="3">
    <source>
        <dbReference type="ARBA" id="ARBA00009381"/>
    </source>
</evidence>
<feature type="binding site" evidence="10">
    <location>
        <position position="468"/>
    </location>
    <ligand>
        <name>L-glutamate</name>
        <dbReference type="ChEBI" id="CHEBI:29985"/>
    </ligand>
</feature>
<keyword evidence="11" id="KW-0317">Glutathione biosynthesis</keyword>
<keyword evidence="4 11" id="KW-0808">Transferase</keyword>
<accession>A0A1Q2KVT8</accession>
<dbReference type="GO" id="GO:0006750">
    <property type="term" value="P:glutathione biosynthetic process"/>
    <property type="evidence" value="ECO:0007669"/>
    <property type="project" value="UniProtKB-KW"/>
</dbReference>
<reference evidence="13 14" key="1">
    <citation type="submission" date="2017-02" db="EMBL/GenBank/DDBJ databases">
        <title>The complete genomic sequence of a novel cold adapted crude oil-degrading bacterium Planococcus qaidamina Y42.</title>
        <authorList>
            <person name="Yang R."/>
        </authorList>
    </citation>
    <scope>NUCLEOTIDE SEQUENCE [LARGE SCALE GENOMIC DNA]</scope>
    <source>
        <strain evidence="13 14">Y42</strain>
    </source>
</reference>
<keyword evidence="6 11" id="KW-0865">Zymogen</keyword>
<comment type="subunit">
    <text evidence="11">This enzyme consists of two polypeptide chains, which are synthesized in precursor form from a single polypeptide.</text>
</comment>
<dbReference type="NCBIfam" id="TIGR00066">
    <property type="entry name" value="g_glut_trans"/>
    <property type="match status" value="1"/>
</dbReference>
<feature type="binding site" evidence="10">
    <location>
        <position position="427"/>
    </location>
    <ligand>
        <name>L-glutamate</name>
        <dbReference type="ChEBI" id="CHEBI:29985"/>
    </ligand>
</feature>
<evidence type="ECO:0000256" key="4">
    <source>
        <dbReference type="ARBA" id="ARBA00022679"/>
    </source>
</evidence>
<dbReference type="InterPro" id="IPR000101">
    <property type="entry name" value="GGT_peptidase"/>
</dbReference>
<proteinExistence type="inferred from homology"/>
<comment type="similarity">
    <text evidence="3 11">Belongs to the gamma-glutamyltransferase family.</text>
</comment>
<evidence type="ECO:0000256" key="9">
    <source>
        <dbReference type="PIRSR" id="PIRSR600101-1"/>
    </source>
</evidence>
<feature type="region of interest" description="Disordered" evidence="12">
    <location>
        <begin position="555"/>
        <end position="579"/>
    </location>
</feature>
<keyword evidence="5 11" id="KW-0378">Hydrolase</keyword>
<evidence type="ECO:0000313" key="14">
    <source>
        <dbReference type="Proteomes" id="UP000188184"/>
    </source>
</evidence>
<dbReference type="PANTHER" id="PTHR43199">
    <property type="entry name" value="GLUTATHIONE HYDROLASE"/>
    <property type="match status" value="1"/>
</dbReference>
<gene>
    <name evidence="13" type="ORF">B0X71_03895</name>
</gene>
<evidence type="ECO:0000256" key="1">
    <source>
        <dbReference type="ARBA" id="ARBA00001049"/>
    </source>
</evidence>
<evidence type="ECO:0000256" key="7">
    <source>
        <dbReference type="ARBA" id="ARBA00023315"/>
    </source>
</evidence>
<dbReference type="AlphaFoldDB" id="A0A1Q2KVT8"/>
<comment type="catalytic activity">
    <reaction evidence="8 11">
        <text>an N-terminal (5-L-glutamyl)-[peptide] + an alpha-amino acid = 5-L-glutamyl amino acid + an N-terminal L-alpha-aminoacyl-[peptide]</text>
        <dbReference type="Rhea" id="RHEA:23904"/>
        <dbReference type="Rhea" id="RHEA-COMP:9780"/>
        <dbReference type="Rhea" id="RHEA-COMP:9795"/>
        <dbReference type="ChEBI" id="CHEBI:77644"/>
        <dbReference type="ChEBI" id="CHEBI:78597"/>
        <dbReference type="ChEBI" id="CHEBI:78599"/>
        <dbReference type="ChEBI" id="CHEBI:78608"/>
        <dbReference type="EC" id="2.3.2.2"/>
    </reaction>
</comment>
<dbReference type="EMBL" id="CP019640">
    <property type="protein sequence ID" value="AQQ52335.1"/>
    <property type="molecule type" value="Genomic_DNA"/>
</dbReference>
<evidence type="ECO:0000256" key="10">
    <source>
        <dbReference type="PIRSR" id="PIRSR600101-2"/>
    </source>
</evidence>
<comment type="PTM">
    <text evidence="11">Cleaved by autocatalysis into a large and a small subunit.</text>
</comment>
<dbReference type="UniPathway" id="UPA00204"/>
<organism evidence="13 14">
    <name type="scientific">Planococcus lenghuensis</name>
    <dbReference type="NCBI Taxonomy" id="2213202"/>
    <lineage>
        <taxon>Bacteria</taxon>
        <taxon>Bacillati</taxon>
        <taxon>Bacillota</taxon>
        <taxon>Bacilli</taxon>
        <taxon>Bacillales</taxon>
        <taxon>Caryophanaceae</taxon>
        <taxon>Planococcus</taxon>
    </lineage>
</organism>
<feature type="binding site" evidence="10">
    <location>
        <begin position="446"/>
        <end position="447"/>
    </location>
    <ligand>
        <name>L-glutamate</name>
        <dbReference type="ChEBI" id="CHEBI:29985"/>
    </ligand>
</feature>
<feature type="active site" description="Nucleophile" evidence="9">
    <location>
        <position position="385"/>
    </location>
</feature>
<evidence type="ECO:0000256" key="12">
    <source>
        <dbReference type="SAM" id="MobiDB-lite"/>
    </source>
</evidence>
<dbReference type="InterPro" id="IPR043138">
    <property type="entry name" value="GGT_lsub"/>
</dbReference>
<dbReference type="Proteomes" id="UP000188184">
    <property type="component" value="Chromosome"/>
</dbReference>
<evidence type="ECO:0000256" key="6">
    <source>
        <dbReference type="ARBA" id="ARBA00023145"/>
    </source>
</evidence>
<dbReference type="GO" id="GO:0036374">
    <property type="term" value="F:glutathione hydrolase activity"/>
    <property type="evidence" value="ECO:0007669"/>
    <property type="project" value="UniProtKB-UniRule"/>
</dbReference>
<dbReference type="Gene3D" id="1.10.246.130">
    <property type="match status" value="1"/>
</dbReference>
<dbReference type="InterPro" id="IPR043137">
    <property type="entry name" value="GGT_ssub_C"/>
</dbReference>
<name>A0A1Q2KVT8_9BACL</name>
<dbReference type="InterPro" id="IPR051792">
    <property type="entry name" value="GGT_bact"/>
</dbReference>